<protein>
    <submittedName>
        <fullName evidence="3">GGDEF domain-containing protein</fullName>
    </submittedName>
</protein>
<dbReference type="SUPFAM" id="SSF55073">
    <property type="entry name" value="Nucleotide cyclase"/>
    <property type="match status" value="1"/>
</dbReference>
<dbReference type="Gene3D" id="3.30.70.270">
    <property type="match status" value="1"/>
</dbReference>
<dbReference type="PANTHER" id="PTHR45138">
    <property type="entry name" value="REGULATORY COMPONENTS OF SENSORY TRANSDUCTION SYSTEM"/>
    <property type="match status" value="1"/>
</dbReference>
<dbReference type="Proteomes" id="UP000647587">
    <property type="component" value="Unassembled WGS sequence"/>
</dbReference>
<keyword evidence="4" id="KW-1185">Reference proteome</keyword>
<dbReference type="InterPro" id="IPR050469">
    <property type="entry name" value="Diguanylate_Cyclase"/>
</dbReference>
<comment type="caution">
    <text evidence="3">The sequence shown here is derived from an EMBL/GenBank/DDBJ whole genome shotgun (WGS) entry which is preliminary data.</text>
</comment>
<name>A0ABQ2EJ00_9DEIO</name>
<proteinExistence type="predicted"/>
<keyword evidence="1" id="KW-1133">Transmembrane helix</keyword>
<evidence type="ECO:0000313" key="4">
    <source>
        <dbReference type="Proteomes" id="UP000647587"/>
    </source>
</evidence>
<dbReference type="RefSeq" id="WP_229780571.1">
    <property type="nucleotide sequence ID" value="NZ_BMPP01000001.1"/>
</dbReference>
<feature type="domain" description="GGDEF" evidence="2">
    <location>
        <begin position="221"/>
        <end position="347"/>
    </location>
</feature>
<dbReference type="PROSITE" id="PS50887">
    <property type="entry name" value="GGDEF"/>
    <property type="match status" value="1"/>
</dbReference>
<dbReference type="InterPro" id="IPR043128">
    <property type="entry name" value="Rev_trsase/Diguanyl_cyclase"/>
</dbReference>
<accession>A0ABQ2EJ00</accession>
<dbReference type="SMART" id="SM00267">
    <property type="entry name" value="GGDEF"/>
    <property type="match status" value="1"/>
</dbReference>
<dbReference type="NCBIfam" id="TIGR00254">
    <property type="entry name" value="GGDEF"/>
    <property type="match status" value="1"/>
</dbReference>
<feature type="transmembrane region" description="Helical" evidence="1">
    <location>
        <begin position="74"/>
        <end position="93"/>
    </location>
</feature>
<dbReference type="InterPro" id="IPR029787">
    <property type="entry name" value="Nucleotide_cyclase"/>
</dbReference>
<feature type="transmembrane region" description="Helical" evidence="1">
    <location>
        <begin position="17"/>
        <end position="37"/>
    </location>
</feature>
<feature type="transmembrane region" description="Helical" evidence="1">
    <location>
        <begin position="99"/>
        <end position="118"/>
    </location>
</feature>
<reference evidence="4" key="1">
    <citation type="journal article" date="2019" name="Int. J. Syst. Evol. Microbiol.">
        <title>The Global Catalogue of Microorganisms (GCM) 10K type strain sequencing project: providing services to taxonomists for standard genome sequencing and annotation.</title>
        <authorList>
            <consortium name="The Broad Institute Genomics Platform"/>
            <consortium name="The Broad Institute Genome Sequencing Center for Infectious Disease"/>
            <person name="Wu L."/>
            <person name="Ma J."/>
        </authorList>
    </citation>
    <scope>NUCLEOTIDE SEQUENCE [LARGE SCALE GENOMIC DNA]</scope>
    <source>
        <strain evidence="4">JCM 30331</strain>
    </source>
</reference>
<evidence type="ECO:0000256" key="1">
    <source>
        <dbReference type="SAM" id="Phobius"/>
    </source>
</evidence>
<organism evidence="3 4">
    <name type="scientific">Deinococcus malanensis</name>
    <dbReference type="NCBI Taxonomy" id="1706855"/>
    <lineage>
        <taxon>Bacteria</taxon>
        <taxon>Thermotogati</taxon>
        <taxon>Deinococcota</taxon>
        <taxon>Deinococci</taxon>
        <taxon>Deinococcales</taxon>
        <taxon>Deinococcaceae</taxon>
        <taxon>Deinococcus</taxon>
    </lineage>
</organism>
<evidence type="ECO:0000259" key="2">
    <source>
        <dbReference type="PROSITE" id="PS50887"/>
    </source>
</evidence>
<dbReference type="EMBL" id="BMPP01000001">
    <property type="protein sequence ID" value="GGK12970.1"/>
    <property type="molecule type" value="Genomic_DNA"/>
</dbReference>
<gene>
    <name evidence="3" type="ORF">GCM10008955_02890</name>
</gene>
<sequence length="347" mass="37364">MNTSGSILEQRFQAIRLNVVLAVAMAFVVFSAITNLVDPPPDLRTALGSPKTWLAATTLGAALICLYRPQTLNIAAGTLLALTMFSLPFEVRWHIDNQAIPMNMFVWLMVYLLCAYVVFGTRVGGVLNSVSVGIMLLALVSDPPTTPVLVSSWLTGLIVLSVLGVLGYSIIHFIEINLLLHVQDNARLRAARLDALTGVYGRGAIEEELKRSMSSAQQANTPVSIVVTDIDHFKCVNDLHGHNTGDDVLRAVAKCLRRNVGRMGGVVGRWGGEEFVVLLPGVSRTDALAVAEQLRREVSAIPLGGLPITASFGVAAFRGTGDSPEKMFGRADVAMYEAKRAGRNAVR</sequence>
<feature type="transmembrane region" description="Helical" evidence="1">
    <location>
        <begin position="153"/>
        <end position="180"/>
    </location>
</feature>
<dbReference type="PANTHER" id="PTHR45138:SF9">
    <property type="entry name" value="DIGUANYLATE CYCLASE DGCM-RELATED"/>
    <property type="match status" value="1"/>
</dbReference>
<keyword evidence="1" id="KW-0472">Membrane</keyword>
<dbReference type="InterPro" id="IPR000160">
    <property type="entry name" value="GGDEF_dom"/>
</dbReference>
<evidence type="ECO:0000313" key="3">
    <source>
        <dbReference type="EMBL" id="GGK12970.1"/>
    </source>
</evidence>
<dbReference type="Pfam" id="PF00990">
    <property type="entry name" value="GGDEF"/>
    <property type="match status" value="1"/>
</dbReference>
<dbReference type="CDD" id="cd01949">
    <property type="entry name" value="GGDEF"/>
    <property type="match status" value="1"/>
</dbReference>
<keyword evidence="1" id="KW-0812">Transmembrane</keyword>